<dbReference type="AlphaFoldDB" id="A0A1T5CZN5"/>
<evidence type="ECO:0000313" key="1">
    <source>
        <dbReference type="EMBL" id="SKB64791.1"/>
    </source>
</evidence>
<organism evidence="1 2">
    <name type="scientific">Acetoanaerobium noterae</name>
    <dbReference type="NCBI Taxonomy" id="745369"/>
    <lineage>
        <taxon>Bacteria</taxon>
        <taxon>Bacillati</taxon>
        <taxon>Bacillota</taxon>
        <taxon>Clostridia</taxon>
        <taxon>Peptostreptococcales</taxon>
        <taxon>Filifactoraceae</taxon>
        <taxon>Acetoanaerobium</taxon>
    </lineage>
</organism>
<evidence type="ECO:0008006" key="3">
    <source>
        <dbReference type="Google" id="ProtNLM"/>
    </source>
</evidence>
<reference evidence="2" key="1">
    <citation type="submission" date="2017-02" db="EMBL/GenBank/DDBJ databases">
        <authorList>
            <person name="Varghese N."/>
            <person name="Submissions S."/>
        </authorList>
    </citation>
    <scope>NUCLEOTIDE SEQUENCE [LARGE SCALE GENOMIC DNA]</scope>
    <source>
        <strain evidence="2">ATCC 35199</strain>
    </source>
</reference>
<name>A0A1T5CZN5_9FIRM</name>
<dbReference type="EMBL" id="FUYN01000006">
    <property type="protein sequence ID" value="SKB64791.1"/>
    <property type="molecule type" value="Genomic_DNA"/>
</dbReference>
<dbReference type="Proteomes" id="UP000243406">
    <property type="component" value="Unassembled WGS sequence"/>
</dbReference>
<protein>
    <recommendedName>
        <fullName evidence="3">Transcriptional regulator, AbiEi antitoxin, Type IV TA system</fullName>
    </recommendedName>
</protein>
<gene>
    <name evidence="1" type="ORF">SAMN02745120_2494</name>
</gene>
<sequence>MEIDNIKSIFKNQNDIMKTEELYKNSMTKYELSKLIKSNVLERVTKGYYKLATEEISDIKLYRFFCHLFISAFSYCLSAY</sequence>
<proteinExistence type="predicted"/>
<accession>A0A1T5CZN5</accession>
<keyword evidence="2" id="KW-1185">Reference proteome</keyword>
<evidence type="ECO:0000313" key="2">
    <source>
        <dbReference type="Proteomes" id="UP000243406"/>
    </source>
</evidence>